<protein>
    <submittedName>
        <fullName evidence="4">Uncharacterized protein</fullName>
    </submittedName>
</protein>
<evidence type="ECO:0000256" key="3">
    <source>
        <dbReference type="SAM" id="SignalP"/>
    </source>
</evidence>
<sequence>MLGFFLFVAFAPAAYGAALSQAITITVEVETVAPKSSPTTSTASPAITTAPTQTTLPPGMGLCDPWNDPFDESQDCARSGAPFWTRELESWSSVYGTMYRYFQFFGPIPTDAPLDFDTATSIDNFCYTSMRSAFSNWLATAPITPAGSMVPGYTHTESYGDETFTGWFISTTSTEVFTLVETELTVLRTDASGYVRASLDTTTTFTTYTSGFPFYGRASFGTTFTRLGITTTEVGPEYTAYDYLPSFTWIPAEPCCSRCTIFGGTVSVFHFPTPAPTPGVSILVDKNNFTFVSPSVYVAFQSLFATNLCGTLGNTVYISTTMAFDQDEITTGVDFNYTTSAPGQPSLWKYRWQQAEFNTSITCGLTTTVFYQILGDDTGNTYTDPAQASSVLATSAHVGDTLSYKTVVGTSLVGTYTVTYNPCILSLKVPTSLYYLNPVWTSCVPAVSAFYDPPYYLTPGGVLGLVTPTAFVPVPKTTDSNNPPATVAIAQPDLATSTSNPNHSGPNDRANTKSATQSVGHGGEPTVAINPSQSYILGSETLIPGGSALTVSGTVVSLLSGGSSVVIGGTTQPVGVLLPSSVLFITSAAAFLIGSQTLVAGGAPITVSGTVISLLPGGSSVIVAGTTQGVCVLSSDGAKSTIVAETLYTSAPFNGTVLLGLATNSRGAVDQQVWAMGIMLGMLLIGIGII</sequence>
<dbReference type="AlphaFoldDB" id="A0A2J6S8T6"/>
<feature type="region of interest" description="Disordered" evidence="1">
    <location>
        <begin position="495"/>
        <end position="524"/>
    </location>
</feature>
<accession>A0A2J6S8T6</accession>
<gene>
    <name evidence="4" type="ORF">L207DRAFT_522601</name>
</gene>
<feature type="compositionally biased region" description="Polar residues" evidence="1">
    <location>
        <begin position="495"/>
        <end position="505"/>
    </location>
</feature>
<keyword evidence="2" id="KW-1133">Transmembrane helix</keyword>
<dbReference type="Proteomes" id="UP000235786">
    <property type="component" value="Unassembled WGS sequence"/>
</dbReference>
<evidence type="ECO:0000256" key="2">
    <source>
        <dbReference type="SAM" id="Phobius"/>
    </source>
</evidence>
<reference evidence="4 5" key="1">
    <citation type="submission" date="2016-04" db="EMBL/GenBank/DDBJ databases">
        <title>A degradative enzymes factory behind the ericoid mycorrhizal symbiosis.</title>
        <authorList>
            <consortium name="DOE Joint Genome Institute"/>
            <person name="Martino E."/>
            <person name="Morin E."/>
            <person name="Grelet G."/>
            <person name="Kuo A."/>
            <person name="Kohler A."/>
            <person name="Daghino S."/>
            <person name="Barry K."/>
            <person name="Choi C."/>
            <person name="Cichocki N."/>
            <person name="Clum A."/>
            <person name="Copeland A."/>
            <person name="Hainaut M."/>
            <person name="Haridas S."/>
            <person name="Labutti K."/>
            <person name="Lindquist E."/>
            <person name="Lipzen A."/>
            <person name="Khouja H.-R."/>
            <person name="Murat C."/>
            <person name="Ohm R."/>
            <person name="Olson A."/>
            <person name="Spatafora J."/>
            <person name="Veneault-Fourrey C."/>
            <person name="Henrissat B."/>
            <person name="Grigoriev I."/>
            <person name="Martin F."/>
            <person name="Perotto S."/>
        </authorList>
    </citation>
    <scope>NUCLEOTIDE SEQUENCE [LARGE SCALE GENOMIC DNA]</scope>
    <source>
        <strain evidence="4 5">F</strain>
    </source>
</reference>
<dbReference type="STRING" id="1149755.A0A2J6S8T6"/>
<keyword evidence="3" id="KW-0732">Signal</keyword>
<feature type="chain" id="PRO_5014380195" evidence="3">
    <location>
        <begin position="17"/>
        <end position="690"/>
    </location>
</feature>
<feature type="transmembrane region" description="Helical" evidence="2">
    <location>
        <begin position="673"/>
        <end position="689"/>
    </location>
</feature>
<evidence type="ECO:0000313" key="4">
    <source>
        <dbReference type="EMBL" id="PMD47160.1"/>
    </source>
</evidence>
<keyword evidence="2" id="KW-0812">Transmembrane</keyword>
<keyword evidence="5" id="KW-1185">Reference proteome</keyword>
<evidence type="ECO:0000256" key="1">
    <source>
        <dbReference type="SAM" id="MobiDB-lite"/>
    </source>
</evidence>
<organism evidence="4 5">
    <name type="scientific">Hyaloscypha variabilis (strain UAMH 11265 / GT02V1 / F)</name>
    <name type="common">Meliniomyces variabilis</name>
    <dbReference type="NCBI Taxonomy" id="1149755"/>
    <lineage>
        <taxon>Eukaryota</taxon>
        <taxon>Fungi</taxon>
        <taxon>Dikarya</taxon>
        <taxon>Ascomycota</taxon>
        <taxon>Pezizomycotina</taxon>
        <taxon>Leotiomycetes</taxon>
        <taxon>Helotiales</taxon>
        <taxon>Hyaloscyphaceae</taxon>
        <taxon>Hyaloscypha</taxon>
        <taxon>Hyaloscypha variabilis</taxon>
    </lineage>
</organism>
<dbReference type="OrthoDB" id="3944128at2759"/>
<evidence type="ECO:0000313" key="5">
    <source>
        <dbReference type="Proteomes" id="UP000235786"/>
    </source>
</evidence>
<name>A0A2J6S8T6_HYAVF</name>
<keyword evidence="2" id="KW-0472">Membrane</keyword>
<dbReference type="EMBL" id="KZ613938">
    <property type="protein sequence ID" value="PMD47160.1"/>
    <property type="molecule type" value="Genomic_DNA"/>
</dbReference>
<feature type="signal peptide" evidence="3">
    <location>
        <begin position="1"/>
        <end position="16"/>
    </location>
</feature>
<proteinExistence type="predicted"/>